<keyword evidence="1" id="KW-1133">Transmembrane helix</keyword>
<feature type="transmembrane region" description="Helical" evidence="1">
    <location>
        <begin position="52"/>
        <end position="72"/>
    </location>
</feature>
<sequence length="85" mass="8791">MKKRRQMDWVIGSLRTLAALAGVLLLAFGAAPGALAAGTQQAAQAPAGETGTVIWGVVFALAALGIITAEIARKKCTVRRDSKQS</sequence>
<feature type="chain" id="PRO_5047217345" description="Secreted protein with PEP-CTERM sorting signal" evidence="2">
    <location>
        <begin position="37"/>
        <end position="85"/>
    </location>
</feature>
<protein>
    <recommendedName>
        <fullName evidence="5">Secreted protein with PEP-CTERM sorting signal</fullName>
    </recommendedName>
</protein>
<dbReference type="RefSeq" id="WP_143424583.1">
    <property type="nucleotide sequence ID" value="NZ_JAUDCL010000006.1"/>
</dbReference>
<reference evidence="3 4" key="1">
    <citation type="submission" date="2023-06" db="EMBL/GenBank/DDBJ databases">
        <title>Identification and characterization of horizontal gene transfer across gut microbiota members of farm animals based on homology search.</title>
        <authorList>
            <person name="Schwarzerova J."/>
            <person name="Nykrynova M."/>
            <person name="Jureckova K."/>
            <person name="Cejkova D."/>
            <person name="Rychlik I."/>
        </authorList>
    </citation>
    <scope>NUCLEOTIDE SEQUENCE [LARGE SCALE GENOMIC DNA]</scope>
    <source>
        <strain evidence="3 4">ET340</strain>
    </source>
</reference>
<feature type="signal peptide" evidence="2">
    <location>
        <begin position="1"/>
        <end position="36"/>
    </location>
</feature>
<evidence type="ECO:0000313" key="4">
    <source>
        <dbReference type="Proteomes" id="UP001529380"/>
    </source>
</evidence>
<comment type="caution">
    <text evidence="3">The sequence shown here is derived from an EMBL/GenBank/DDBJ whole genome shotgun (WGS) entry which is preliminary data.</text>
</comment>
<evidence type="ECO:0008006" key="5">
    <source>
        <dbReference type="Google" id="ProtNLM"/>
    </source>
</evidence>
<evidence type="ECO:0000313" key="3">
    <source>
        <dbReference type="EMBL" id="MDM8200639.1"/>
    </source>
</evidence>
<proteinExistence type="predicted"/>
<gene>
    <name evidence="3" type="ORF">QUW08_04930</name>
</gene>
<keyword evidence="1" id="KW-0812">Transmembrane</keyword>
<keyword evidence="1" id="KW-0472">Membrane</keyword>
<reference evidence="4" key="2">
    <citation type="submission" date="2023-06" db="EMBL/GenBank/DDBJ databases">
        <title>Identification and characterization of horizontal gene transfer across gut microbiota members of farm animals based on homology search.</title>
        <authorList>
            <person name="Zeman M."/>
            <person name="Kubasova T."/>
            <person name="Jahodarova E."/>
            <person name="Nykrynova M."/>
            <person name="Rychlik I."/>
        </authorList>
    </citation>
    <scope>NUCLEOTIDE SEQUENCE [LARGE SCALE GENOMIC DNA]</scope>
    <source>
        <strain evidence="4">ET340</strain>
    </source>
</reference>
<organism evidence="3 4">
    <name type="scientific">Allofournierella massiliensis</name>
    <dbReference type="NCBI Taxonomy" id="1650663"/>
    <lineage>
        <taxon>Bacteria</taxon>
        <taxon>Bacillati</taxon>
        <taxon>Bacillota</taxon>
        <taxon>Clostridia</taxon>
        <taxon>Eubacteriales</taxon>
        <taxon>Oscillospiraceae</taxon>
        <taxon>Allofournierella</taxon>
    </lineage>
</organism>
<name>A0ABT7UP28_9FIRM</name>
<reference evidence="3 4" key="3">
    <citation type="submission" date="2023-06" db="EMBL/GenBank/DDBJ databases">
        <authorList>
            <person name="Zeman M."/>
            <person name="Kubasova T."/>
            <person name="Jahodarova E."/>
            <person name="Nykrynova M."/>
            <person name="Rychlik I."/>
        </authorList>
    </citation>
    <scope>NUCLEOTIDE SEQUENCE [LARGE SCALE GENOMIC DNA]</scope>
    <source>
        <strain evidence="3 4">ET340</strain>
    </source>
</reference>
<dbReference type="EMBL" id="JAUDCL010000006">
    <property type="protein sequence ID" value="MDM8200639.1"/>
    <property type="molecule type" value="Genomic_DNA"/>
</dbReference>
<evidence type="ECO:0000256" key="2">
    <source>
        <dbReference type="SAM" id="SignalP"/>
    </source>
</evidence>
<accession>A0ABT7UP28</accession>
<keyword evidence="2" id="KW-0732">Signal</keyword>
<evidence type="ECO:0000256" key="1">
    <source>
        <dbReference type="SAM" id="Phobius"/>
    </source>
</evidence>
<keyword evidence="4" id="KW-1185">Reference proteome</keyword>
<dbReference type="Proteomes" id="UP001529380">
    <property type="component" value="Unassembled WGS sequence"/>
</dbReference>